<dbReference type="InterPro" id="IPR025497">
    <property type="entry name" value="PatA-like_N"/>
</dbReference>
<feature type="compositionally biased region" description="Pro residues" evidence="1">
    <location>
        <begin position="278"/>
        <end position="293"/>
    </location>
</feature>
<keyword evidence="4" id="KW-1185">Reference proteome</keyword>
<sequence>MAERLQQFIGADSEQVSRAPAAPPRLLFLSDTLPPLGQYLQERSPFLRGCAVTDVRSQEEATGLSGPAPDLVVLQIAPGRTPCDALVEHAKRHWPQTALLAFSVEAGQDLTSLGERFGIMTTLAAPNLKALHDSIEQEVTQLSFGAIRGVTLPNLLQILHWESRTLAVKVQDAGNWGRLHLRGGDVVDAYEHAGGHTGEEGALILLGLPHPRLSLERSYHNQRRVIRSTLTTLLMEAMKRLDETPAAAAPDTPLLEDAMFFKRWLEPYAAHSADVASPDPPTPGAAGPSPAPHSPEDTTMSNVKDILDSAMGIDGALAAALVDYSSGMALGTAGGGMNLELAAAGNTEVVRAKLRTMESLGIKGQIEDILITLESQYHIIYVMPQLSMFLYLVLSKDRANLAMARFKLKSLAGTISV</sequence>
<name>A0A8H9L4T8_9DEIO</name>
<dbReference type="Pfam" id="PF14332">
    <property type="entry name" value="DUF4388"/>
    <property type="match status" value="1"/>
</dbReference>
<feature type="domain" description="PatA-like N-terminal" evidence="2">
    <location>
        <begin position="145"/>
        <end position="244"/>
    </location>
</feature>
<accession>A0A8H9L4T8</accession>
<dbReference type="RefSeq" id="WP_110829825.1">
    <property type="nucleotide sequence ID" value="NZ_BMQG01000002.1"/>
</dbReference>
<evidence type="ECO:0000256" key="1">
    <source>
        <dbReference type="SAM" id="MobiDB-lite"/>
    </source>
</evidence>
<gene>
    <name evidence="3" type="ORF">GCM10008956_08260</name>
</gene>
<organism evidence="3 4">
    <name type="scientific">Deinococcus arenae</name>
    <dbReference type="NCBI Taxonomy" id="1452751"/>
    <lineage>
        <taxon>Bacteria</taxon>
        <taxon>Thermotogati</taxon>
        <taxon>Deinococcota</taxon>
        <taxon>Deinococci</taxon>
        <taxon>Deinococcales</taxon>
        <taxon>Deinococcaceae</taxon>
        <taxon>Deinococcus</taxon>
    </lineage>
</organism>
<reference evidence="4" key="1">
    <citation type="journal article" date="2019" name="Int. J. Syst. Evol. Microbiol.">
        <title>The Global Catalogue of Microorganisms (GCM) 10K type strain sequencing project: providing services to taxonomists for standard genome sequencing and annotation.</title>
        <authorList>
            <consortium name="The Broad Institute Genomics Platform"/>
            <consortium name="The Broad Institute Genome Sequencing Center for Infectious Disease"/>
            <person name="Wu L."/>
            <person name="Ma J."/>
        </authorList>
    </citation>
    <scope>NUCLEOTIDE SEQUENCE [LARGE SCALE GENOMIC DNA]</scope>
    <source>
        <strain evidence="4">JCM 31047</strain>
    </source>
</reference>
<dbReference type="AlphaFoldDB" id="A0A8H9L4T8"/>
<evidence type="ECO:0000313" key="4">
    <source>
        <dbReference type="Proteomes" id="UP000600547"/>
    </source>
</evidence>
<dbReference type="EMBL" id="BMQG01000002">
    <property type="protein sequence ID" value="GGM34242.1"/>
    <property type="molecule type" value="Genomic_DNA"/>
</dbReference>
<feature type="region of interest" description="Disordered" evidence="1">
    <location>
        <begin position="273"/>
        <end position="300"/>
    </location>
</feature>
<dbReference type="Proteomes" id="UP000600547">
    <property type="component" value="Unassembled WGS sequence"/>
</dbReference>
<evidence type="ECO:0000313" key="3">
    <source>
        <dbReference type="EMBL" id="GGM34242.1"/>
    </source>
</evidence>
<proteinExistence type="predicted"/>
<protein>
    <recommendedName>
        <fullName evidence="2">PatA-like N-terminal domain-containing protein</fullName>
    </recommendedName>
</protein>
<comment type="caution">
    <text evidence="3">The sequence shown here is derived from an EMBL/GenBank/DDBJ whole genome shotgun (WGS) entry which is preliminary data.</text>
</comment>
<evidence type="ECO:0000259" key="2">
    <source>
        <dbReference type="Pfam" id="PF14332"/>
    </source>
</evidence>